<evidence type="ECO:0000256" key="3">
    <source>
        <dbReference type="SAM" id="Phobius"/>
    </source>
</evidence>
<feature type="compositionally biased region" description="Low complexity" evidence="2">
    <location>
        <begin position="92"/>
        <end position="106"/>
    </location>
</feature>
<evidence type="ECO:0000256" key="1">
    <source>
        <dbReference type="SAM" id="Coils"/>
    </source>
</evidence>
<dbReference type="Gene3D" id="3.30.710.10">
    <property type="entry name" value="Potassium Channel Kv1.1, Chain A"/>
    <property type="match status" value="1"/>
</dbReference>
<reference evidence="5" key="1">
    <citation type="submission" date="2020-05" db="EMBL/GenBank/DDBJ databases">
        <title>Phylogenomic resolution of chytrid fungi.</title>
        <authorList>
            <person name="Stajich J.E."/>
            <person name="Amses K."/>
            <person name="Simmons R."/>
            <person name="Seto K."/>
            <person name="Myers J."/>
            <person name="Bonds A."/>
            <person name="Quandt C.A."/>
            <person name="Barry K."/>
            <person name="Liu P."/>
            <person name="Grigoriev I."/>
            <person name="Longcore J.E."/>
            <person name="James T.Y."/>
        </authorList>
    </citation>
    <scope>NUCLEOTIDE SEQUENCE</scope>
    <source>
        <strain evidence="5">JEL0513</strain>
    </source>
</reference>
<comment type="caution">
    <text evidence="5">The sequence shown here is derived from an EMBL/GenBank/DDBJ whole genome shotgun (WGS) entry which is preliminary data.</text>
</comment>
<keyword evidence="3" id="KW-1133">Transmembrane helix</keyword>
<dbReference type="EMBL" id="JADGJH010000219">
    <property type="protein sequence ID" value="KAJ3133404.1"/>
    <property type="molecule type" value="Genomic_DNA"/>
</dbReference>
<feature type="domain" description="Potassium channel tetramerisation-type BTB" evidence="4">
    <location>
        <begin position="433"/>
        <end position="535"/>
    </location>
</feature>
<keyword evidence="3" id="KW-0472">Membrane</keyword>
<dbReference type="Proteomes" id="UP001211907">
    <property type="component" value="Unassembled WGS sequence"/>
</dbReference>
<dbReference type="Pfam" id="PF02214">
    <property type="entry name" value="BTB_2"/>
    <property type="match status" value="1"/>
</dbReference>
<feature type="region of interest" description="Disordered" evidence="2">
    <location>
        <begin position="61"/>
        <end position="113"/>
    </location>
</feature>
<feature type="transmembrane region" description="Helical" evidence="3">
    <location>
        <begin position="19"/>
        <end position="44"/>
    </location>
</feature>
<evidence type="ECO:0000259" key="4">
    <source>
        <dbReference type="Pfam" id="PF02214"/>
    </source>
</evidence>
<feature type="transmembrane region" description="Helical" evidence="3">
    <location>
        <begin position="1196"/>
        <end position="1217"/>
    </location>
</feature>
<evidence type="ECO:0000313" key="5">
    <source>
        <dbReference type="EMBL" id="KAJ3133404.1"/>
    </source>
</evidence>
<evidence type="ECO:0000256" key="2">
    <source>
        <dbReference type="SAM" id="MobiDB-lite"/>
    </source>
</evidence>
<accession>A0AAD5T8Y6</accession>
<keyword evidence="3" id="KW-0812">Transmembrane</keyword>
<dbReference type="InterPro" id="IPR011333">
    <property type="entry name" value="SKP1/BTB/POZ_sf"/>
</dbReference>
<dbReference type="InterPro" id="IPR003131">
    <property type="entry name" value="T1-type_BTB"/>
</dbReference>
<evidence type="ECO:0000313" key="6">
    <source>
        <dbReference type="Proteomes" id="UP001211907"/>
    </source>
</evidence>
<protein>
    <recommendedName>
        <fullName evidence="4">Potassium channel tetramerisation-type BTB domain-containing protein</fullName>
    </recommendedName>
</protein>
<proteinExistence type="predicted"/>
<dbReference type="SUPFAM" id="SSF54695">
    <property type="entry name" value="POZ domain"/>
    <property type="match status" value="1"/>
</dbReference>
<feature type="compositionally biased region" description="Low complexity" evidence="2">
    <location>
        <begin position="638"/>
        <end position="647"/>
    </location>
</feature>
<feature type="coiled-coil region" evidence="1">
    <location>
        <begin position="545"/>
        <end position="572"/>
    </location>
</feature>
<feature type="region of interest" description="Disordered" evidence="2">
    <location>
        <begin position="668"/>
        <end position="705"/>
    </location>
</feature>
<gene>
    <name evidence="5" type="ORF">HK100_004432</name>
</gene>
<feature type="compositionally biased region" description="Basic and acidic residues" evidence="2">
    <location>
        <begin position="668"/>
        <end position="701"/>
    </location>
</feature>
<dbReference type="PANTHER" id="PTHR14499">
    <property type="entry name" value="POTASSIUM CHANNEL TETRAMERIZATION DOMAIN-CONTAINING"/>
    <property type="match status" value="1"/>
</dbReference>
<keyword evidence="6" id="KW-1185">Reference proteome</keyword>
<feature type="compositionally biased region" description="Low complexity" evidence="2">
    <location>
        <begin position="617"/>
        <end position="630"/>
    </location>
</feature>
<dbReference type="GO" id="GO:0051260">
    <property type="term" value="P:protein homooligomerization"/>
    <property type="evidence" value="ECO:0007669"/>
    <property type="project" value="InterPro"/>
</dbReference>
<keyword evidence="1" id="KW-0175">Coiled coil</keyword>
<name>A0AAD5T8Y6_9FUNG</name>
<organism evidence="5 6">
    <name type="scientific">Physocladia obscura</name>
    <dbReference type="NCBI Taxonomy" id="109957"/>
    <lineage>
        <taxon>Eukaryota</taxon>
        <taxon>Fungi</taxon>
        <taxon>Fungi incertae sedis</taxon>
        <taxon>Chytridiomycota</taxon>
        <taxon>Chytridiomycota incertae sedis</taxon>
        <taxon>Chytridiomycetes</taxon>
        <taxon>Chytridiales</taxon>
        <taxon>Chytriomycetaceae</taxon>
        <taxon>Physocladia</taxon>
    </lineage>
</organism>
<feature type="region of interest" description="Disordered" evidence="2">
    <location>
        <begin position="616"/>
        <end position="647"/>
    </location>
</feature>
<feature type="compositionally biased region" description="Low complexity" evidence="2">
    <location>
        <begin position="61"/>
        <end position="79"/>
    </location>
</feature>
<dbReference type="AlphaFoldDB" id="A0AAD5T8Y6"/>
<feature type="region of interest" description="Disordered" evidence="2">
    <location>
        <begin position="919"/>
        <end position="949"/>
    </location>
</feature>
<dbReference type="PANTHER" id="PTHR14499:SF3">
    <property type="entry name" value="BTB_POZ DOMAIN-CONTAINING PROTEIN KCTD14"/>
    <property type="match status" value="1"/>
</dbReference>
<sequence length="1219" mass="132204">MFEIVQTVSSGIAQLFTQLLFAVMIPLAVVGIVTLTVIGLTFGLGTTEFNTQEILVTTAASTSTSTSVSDTPPSSFSESLRTSVSSQELRTKSQSQSQTAQTQTQKALRRRKTNDSLVTQAAVKAAVLLKTSPIPDAVARLTGRTAAGAARLDAAFGVQNALEEFSQKAVKAAVASAAVAANAAVRAGLAYHEAPSYRELHGIESDSDSLVSTSDSDSNLNPNAFEVYNESNRILAKKRKIFRRRVSVPNISNSEANSVVNKKKDIYYSPDGPCVRIIKLDSSIPGAFPRKQMVEATTNTDPGITGIGGIQERDDACDGCGRVGPSRVAPFNDITNQFRSIDAKDTKSKPSPSIFTSLVSTGTSVAGHFVTASSTYFLGKQTTEILLGSSEHAAAKDSKVEPSSLSKEEIFVKEVTEETRKRFAASPIRCFCVGGIYCATTVRTLMRARGSKLKKWFAGIDGQCDKLDEDTVRDWLNDGVMMRDGTFFIDRDGTYFHLIINHLRGLALSPTLDSRTSLHDLRQEALFYNIVPLIVEIDERLLCVEIIEEEEINDLEDALMRLNDEFPEESDEFKPSSSLSLKRLNIGSTQPISVSSKFVKSPSLVVLQNPTANISASLSSPNSTSVQPSSIAKRSSNITSESLTSLQTSSTISNPNLVNTIKISKDPTEVKGLRKQESNRKSKVSQHDDAVSCSPNEKDIPMPEAFSKSPPVLKKLFEVSDSIIEEAVASMDVNFEPSTEIIETLLDSAINVTEIISLESETATTESAPNSITPTAAAEIAAAVVNVLPASLANSQIVISASAAVNALPPSITNSYLLTSAFSFASAYLIPKTVSAAPIVAATVPTEENPLTCANSNDGNEAAAASRNIQGELLTKVYENEHLPKSIPSTQNLSNGNINESEKTQYNDIVGNQSENFNTVLEDKSSPGNECVDSTYEESETEKEQENDKMRVKTGYNHVSEEEDEEANPKSRPVSIRFAPDVSIDDETYVDVNGNKSVAYSPSVAVSSIFAADTRTVNSQSYIHEANLLLGSPESSKTAAAIASFNEKTCFQTERKATWKSAVSRSHEETLHRLLLKRRKWRMIQDLETDTGISGDTRSQIAELFEYQSNSSVAGNKNLVGKALKLINKSTWRSIAIYNALRIEQGSKELTAYDCKGMKENKRVVVEGEDLKLFIDSMMEKVGFYCGMPPPPRNDLAMNMVWAFGVGVVFALEISVVSF</sequence>